<evidence type="ECO:0000313" key="6">
    <source>
        <dbReference type="Proteomes" id="UP000268535"/>
    </source>
</evidence>
<sequence length="368" mass="41591">MSRRAAIQALCKAHGIDVLFIESICDREDVIMQNIREVKLSSPDYVGWDADAAVADFMARIRFYEKGYETLSVDEMDAEISFVKLINVNEQVIVNRVRGYLQSRIVALLMNLNIGHANIYLSRHGESQLNLEGRIGGDSLLSPRGERYMRALPELIAQAQAYTPYGHADDDRERSRGADGDADADADADAVREPESLTVWTSTLRRTRQTASLLPYPKIAWRELDELSVGACDGMTYAEIEQRFPAEFAERDNDKYNYRYHGPGGESYADLVRRLEPVIMELERHRHDPNKAILIIGHQAVLRCIYGYLLSFSHDELPYIPIPLHMVMRITPKAYGCVETRFRVDIPAVNTYRARKAPNLALPTSGGG</sequence>
<name>A0A4P9WWZ1_9FUNG</name>
<dbReference type="PROSITE" id="PS00175">
    <property type="entry name" value="PG_MUTASE"/>
    <property type="match status" value="1"/>
</dbReference>
<feature type="compositionally biased region" description="Basic and acidic residues" evidence="3">
    <location>
        <begin position="167"/>
        <end position="179"/>
    </location>
</feature>
<dbReference type="Pfam" id="PF00300">
    <property type="entry name" value="His_Phos_1"/>
    <property type="match status" value="2"/>
</dbReference>
<dbReference type="GO" id="GO:0006003">
    <property type="term" value="P:fructose 2,6-bisphosphate metabolic process"/>
    <property type="evidence" value="ECO:0007669"/>
    <property type="project" value="InterPro"/>
</dbReference>
<keyword evidence="5" id="KW-0418">Kinase</keyword>
<dbReference type="Gene3D" id="3.40.50.1240">
    <property type="entry name" value="Phosphoglycerate mutase-like"/>
    <property type="match status" value="1"/>
</dbReference>
<dbReference type="Pfam" id="PF01591">
    <property type="entry name" value="6PF2K"/>
    <property type="match status" value="1"/>
</dbReference>
<evidence type="ECO:0000256" key="3">
    <source>
        <dbReference type="SAM" id="MobiDB-lite"/>
    </source>
</evidence>
<evidence type="ECO:0000256" key="2">
    <source>
        <dbReference type="ARBA" id="ARBA00022840"/>
    </source>
</evidence>
<keyword evidence="5" id="KW-0808">Transferase</keyword>
<dbReference type="GO" id="GO:0006000">
    <property type="term" value="P:fructose metabolic process"/>
    <property type="evidence" value="ECO:0007669"/>
    <property type="project" value="InterPro"/>
</dbReference>
<feature type="domain" description="6-phosphofructo-2-kinase" evidence="4">
    <location>
        <begin position="2"/>
        <end position="113"/>
    </location>
</feature>
<dbReference type="PANTHER" id="PTHR10606:SF44">
    <property type="entry name" value="6-PHOSPHOFRUCTO 2-KINASE_FRUCTOSE 2,6-BISPHOSPHATASE LONG FORM"/>
    <property type="match status" value="1"/>
</dbReference>
<proteinExistence type="predicted"/>
<dbReference type="SUPFAM" id="SSF53254">
    <property type="entry name" value="Phosphoglycerate mutase-like"/>
    <property type="match status" value="1"/>
</dbReference>
<dbReference type="InterPro" id="IPR013078">
    <property type="entry name" value="His_Pase_superF_clade-1"/>
</dbReference>
<feature type="non-terminal residue" evidence="5">
    <location>
        <position position="368"/>
    </location>
</feature>
<dbReference type="InterPro" id="IPR027417">
    <property type="entry name" value="P-loop_NTPase"/>
</dbReference>
<evidence type="ECO:0000313" key="5">
    <source>
        <dbReference type="EMBL" id="RKO95930.1"/>
    </source>
</evidence>
<evidence type="ECO:0000259" key="4">
    <source>
        <dbReference type="Pfam" id="PF01591"/>
    </source>
</evidence>
<accession>A0A4P9WWZ1</accession>
<feature type="region of interest" description="Disordered" evidence="3">
    <location>
        <begin position="163"/>
        <end position="189"/>
    </location>
</feature>
<dbReference type="Proteomes" id="UP000268535">
    <property type="component" value="Unassembled WGS sequence"/>
</dbReference>
<dbReference type="InterPro" id="IPR003094">
    <property type="entry name" value="6Pfruct_kin"/>
</dbReference>
<evidence type="ECO:0000256" key="1">
    <source>
        <dbReference type="ARBA" id="ARBA00022741"/>
    </source>
</evidence>
<dbReference type="GO" id="GO:0005829">
    <property type="term" value="C:cytosol"/>
    <property type="evidence" value="ECO:0007669"/>
    <property type="project" value="TreeGrafter"/>
</dbReference>
<reference evidence="6" key="1">
    <citation type="journal article" date="2018" name="Nat. Microbiol.">
        <title>Leveraging single-cell genomics to expand the fungal tree of life.</title>
        <authorList>
            <person name="Ahrendt S.R."/>
            <person name="Quandt C.A."/>
            <person name="Ciobanu D."/>
            <person name="Clum A."/>
            <person name="Salamov A."/>
            <person name="Andreopoulos B."/>
            <person name="Cheng J.F."/>
            <person name="Woyke T."/>
            <person name="Pelin A."/>
            <person name="Henrissat B."/>
            <person name="Reynolds N.K."/>
            <person name="Benny G.L."/>
            <person name="Smith M.E."/>
            <person name="James T.Y."/>
            <person name="Grigoriev I.V."/>
        </authorList>
    </citation>
    <scope>NUCLEOTIDE SEQUENCE [LARGE SCALE GENOMIC DNA]</scope>
    <source>
        <strain evidence="6">ATCC 52028</strain>
    </source>
</reference>
<dbReference type="GO" id="GO:0005524">
    <property type="term" value="F:ATP binding"/>
    <property type="evidence" value="ECO:0007669"/>
    <property type="project" value="UniProtKB-KW"/>
</dbReference>
<dbReference type="InterPro" id="IPR001345">
    <property type="entry name" value="PG/BPGM_mutase_AS"/>
</dbReference>
<dbReference type="PRINTS" id="PR00991">
    <property type="entry name" value="6PFRUCTKNASE"/>
</dbReference>
<dbReference type="InterPro" id="IPR013079">
    <property type="entry name" value="6Phosfructo_kin"/>
</dbReference>
<gene>
    <name evidence="5" type="ORF">CAUPRSCDRAFT_12369</name>
</gene>
<dbReference type="GO" id="GO:0003873">
    <property type="term" value="F:6-phosphofructo-2-kinase activity"/>
    <property type="evidence" value="ECO:0007669"/>
    <property type="project" value="InterPro"/>
</dbReference>
<protein>
    <submittedName>
        <fullName evidence="5">Bifunctional 6-phosphofructo-2-kinase/fructose-2,6-bisphosphate 2-phosphatase</fullName>
    </submittedName>
</protein>
<dbReference type="PANTHER" id="PTHR10606">
    <property type="entry name" value="6-PHOSPHOFRUCTO-2-KINASE/FRUCTOSE-2,6-BISPHOSPHATASE"/>
    <property type="match status" value="1"/>
</dbReference>
<dbReference type="EMBL" id="ML010647">
    <property type="protein sequence ID" value="RKO95930.1"/>
    <property type="molecule type" value="Genomic_DNA"/>
</dbReference>
<dbReference type="SUPFAM" id="SSF52540">
    <property type="entry name" value="P-loop containing nucleoside triphosphate hydrolases"/>
    <property type="match status" value="1"/>
</dbReference>
<dbReference type="CDD" id="cd07067">
    <property type="entry name" value="HP_PGM_like"/>
    <property type="match status" value="1"/>
</dbReference>
<organism evidence="5 6">
    <name type="scientific">Caulochytrium protostelioides</name>
    <dbReference type="NCBI Taxonomy" id="1555241"/>
    <lineage>
        <taxon>Eukaryota</taxon>
        <taxon>Fungi</taxon>
        <taxon>Fungi incertae sedis</taxon>
        <taxon>Chytridiomycota</taxon>
        <taxon>Chytridiomycota incertae sedis</taxon>
        <taxon>Chytridiomycetes</taxon>
        <taxon>Caulochytriales</taxon>
        <taxon>Caulochytriaceae</taxon>
        <taxon>Caulochytrium</taxon>
    </lineage>
</organism>
<keyword evidence="1" id="KW-0547">Nucleotide-binding</keyword>
<dbReference type="PIRSF" id="PIRSF000709">
    <property type="entry name" value="6PFK_2-Ptase"/>
    <property type="match status" value="1"/>
</dbReference>
<dbReference type="SMART" id="SM00855">
    <property type="entry name" value="PGAM"/>
    <property type="match status" value="1"/>
</dbReference>
<dbReference type="Gene3D" id="3.40.50.300">
    <property type="entry name" value="P-loop containing nucleotide triphosphate hydrolases"/>
    <property type="match status" value="1"/>
</dbReference>
<dbReference type="InterPro" id="IPR029033">
    <property type="entry name" value="His_PPase_superfam"/>
</dbReference>
<dbReference type="AlphaFoldDB" id="A0A4P9WWZ1"/>
<dbReference type="GO" id="GO:0004331">
    <property type="term" value="F:fructose-2,6-bisphosphate 2-phosphatase activity"/>
    <property type="evidence" value="ECO:0007669"/>
    <property type="project" value="TreeGrafter"/>
</dbReference>
<keyword evidence="2" id="KW-0067">ATP-binding</keyword>